<dbReference type="AlphaFoldDB" id="A0A543BC50"/>
<feature type="transmembrane region" description="Helical" evidence="1">
    <location>
        <begin position="28"/>
        <end position="57"/>
    </location>
</feature>
<organism evidence="2 3">
    <name type="scientific">Microbacterium saperdae</name>
    <dbReference type="NCBI Taxonomy" id="69368"/>
    <lineage>
        <taxon>Bacteria</taxon>
        <taxon>Bacillati</taxon>
        <taxon>Actinomycetota</taxon>
        <taxon>Actinomycetes</taxon>
        <taxon>Micrococcales</taxon>
        <taxon>Microbacteriaceae</taxon>
        <taxon>Microbacterium</taxon>
    </lineage>
</organism>
<feature type="transmembrane region" description="Helical" evidence="1">
    <location>
        <begin position="110"/>
        <end position="133"/>
    </location>
</feature>
<dbReference type="OrthoDB" id="4017294at2"/>
<feature type="transmembrane region" description="Helical" evidence="1">
    <location>
        <begin position="139"/>
        <end position="163"/>
    </location>
</feature>
<keyword evidence="1" id="KW-0472">Membrane</keyword>
<evidence type="ECO:0000313" key="2">
    <source>
        <dbReference type="EMBL" id="TQL82313.1"/>
    </source>
</evidence>
<sequence>MRPALELAGFLSLFLVRRILRQGVLRSLLFRWTLGLTMLLAFVAFCAFGVVTIRQLIDDPALLTPLMRVAGVSVPLWVLAIFTVVRVMFMKSSDLVELTFSFPLTNRARTLGFMLFEALLVGVGVTLMLAALIAGTVSIGGFGILGEVVTCLVMPTVVAYLLASVYHLALERLLMRFRLARLRAFLVPLVLAATLVALYFGVSAQSEPVLFAAAGQGDAYFAVQLVFADIAAAHGLIIATASWLVTVALLVVAVCLTAPRQFDPTRRFARVPRLLGGTEFGAYFAAHARAIETITVCGIVLAGSYALFVADVRLPPFLLIAVTIQAVYAYVSTEPLRACGPRRHSPIGRYLLLLGPQLAMLLLIALPTGVLSALTGSRWDEILLVIGFCASNVVVLTLAGIAFPPEKGNPFSVVVGVAVAALVTGTLAIGTNLLGLPAWFNVATIVLLTLAAAALSLTGMQKIERTARHEVVV</sequence>
<evidence type="ECO:0000313" key="3">
    <source>
        <dbReference type="Proteomes" id="UP000317209"/>
    </source>
</evidence>
<dbReference type="RefSeq" id="WP_141874240.1">
    <property type="nucleotide sequence ID" value="NZ_VFOX01000002.1"/>
</dbReference>
<feature type="transmembrane region" description="Helical" evidence="1">
    <location>
        <begin position="184"/>
        <end position="202"/>
    </location>
</feature>
<protein>
    <recommendedName>
        <fullName evidence="4">ABC-2 type transport system permease protein</fullName>
    </recommendedName>
</protein>
<feature type="transmembrane region" description="Helical" evidence="1">
    <location>
        <begin position="351"/>
        <end position="370"/>
    </location>
</feature>
<keyword evidence="1" id="KW-0812">Transmembrane</keyword>
<dbReference type="Proteomes" id="UP000317209">
    <property type="component" value="Unassembled WGS sequence"/>
</dbReference>
<feature type="transmembrane region" description="Helical" evidence="1">
    <location>
        <begin position="280"/>
        <end position="308"/>
    </location>
</feature>
<proteinExistence type="predicted"/>
<reference evidence="2 3" key="1">
    <citation type="submission" date="2019-06" db="EMBL/GenBank/DDBJ databases">
        <title>Sequencing the genomes of 1000 actinobacteria strains.</title>
        <authorList>
            <person name="Klenk H.-P."/>
        </authorList>
    </citation>
    <scope>NUCLEOTIDE SEQUENCE [LARGE SCALE GENOMIC DNA]</scope>
    <source>
        <strain evidence="2 3">DSM 20169</strain>
    </source>
</reference>
<evidence type="ECO:0008006" key="4">
    <source>
        <dbReference type="Google" id="ProtNLM"/>
    </source>
</evidence>
<feature type="transmembrane region" description="Helical" evidence="1">
    <location>
        <begin position="410"/>
        <end position="430"/>
    </location>
</feature>
<feature type="transmembrane region" description="Helical" evidence="1">
    <location>
        <begin position="314"/>
        <end position="331"/>
    </location>
</feature>
<feature type="transmembrane region" description="Helical" evidence="1">
    <location>
        <begin position="69"/>
        <end position="89"/>
    </location>
</feature>
<accession>A0A543BC50</accession>
<dbReference type="EMBL" id="VFOX01000002">
    <property type="protein sequence ID" value="TQL82313.1"/>
    <property type="molecule type" value="Genomic_DNA"/>
</dbReference>
<feature type="transmembrane region" description="Helical" evidence="1">
    <location>
        <begin position="382"/>
        <end position="403"/>
    </location>
</feature>
<keyword evidence="3" id="KW-1185">Reference proteome</keyword>
<feature type="transmembrane region" description="Helical" evidence="1">
    <location>
        <begin position="436"/>
        <end position="458"/>
    </location>
</feature>
<keyword evidence="1" id="KW-1133">Transmembrane helix</keyword>
<comment type="caution">
    <text evidence="2">The sequence shown here is derived from an EMBL/GenBank/DDBJ whole genome shotgun (WGS) entry which is preliminary data.</text>
</comment>
<feature type="transmembrane region" description="Helical" evidence="1">
    <location>
        <begin position="236"/>
        <end position="259"/>
    </location>
</feature>
<gene>
    <name evidence="2" type="ORF">FB560_3797</name>
</gene>
<evidence type="ECO:0000256" key="1">
    <source>
        <dbReference type="SAM" id="Phobius"/>
    </source>
</evidence>
<name>A0A543BC50_9MICO</name>